<dbReference type="RefSeq" id="WP_069672125.1">
    <property type="nucleotide sequence ID" value="NZ_MCBT01000048.1"/>
</dbReference>
<evidence type="ECO:0000313" key="3">
    <source>
        <dbReference type="Proteomes" id="UP000095230"/>
    </source>
</evidence>
<organism evidence="2 3">
    <name type="scientific">Shewanella colwelliana</name>
    <name type="common">Alteromonas colwelliana</name>
    <dbReference type="NCBI Taxonomy" id="23"/>
    <lineage>
        <taxon>Bacteria</taxon>
        <taxon>Pseudomonadati</taxon>
        <taxon>Pseudomonadota</taxon>
        <taxon>Gammaproteobacteria</taxon>
        <taxon>Alteromonadales</taxon>
        <taxon>Shewanellaceae</taxon>
        <taxon>Shewanella</taxon>
    </lineage>
</organism>
<evidence type="ECO:0000256" key="1">
    <source>
        <dbReference type="SAM" id="Phobius"/>
    </source>
</evidence>
<dbReference type="STRING" id="23.BEL05_04870"/>
<sequence>MNDKAVELLKASGAGGLGVVLFVMMLNLQTTMNEQSNMMSDQKEALTKLITDIDKRVVALEVKEREGYRYVRQSSN</sequence>
<protein>
    <submittedName>
        <fullName evidence="2">Uncharacterized protein</fullName>
    </submittedName>
</protein>
<keyword evidence="1" id="KW-0472">Membrane</keyword>
<evidence type="ECO:0000313" key="2">
    <source>
        <dbReference type="EMBL" id="OEG72313.1"/>
    </source>
</evidence>
<proteinExistence type="predicted"/>
<reference evidence="2 3" key="1">
    <citation type="submission" date="2016-07" db="EMBL/GenBank/DDBJ databases">
        <title>Whole-genome of two Shewanella species isolated from a digestive organ of sea cucumber Apostichopus japonicus Selenka 1867.</title>
        <authorList>
            <person name="Hong H.-H."/>
            <person name="Choi H."/>
            <person name="Cheon S."/>
            <person name="Oh J.-S."/>
            <person name="Lee H.-G."/>
            <person name="Park C."/>
        </authorList>
    </citation>
    <scope>NUCLEOTIDE SEQUENCE [LARGE SCALE GENOMIC DNA]</scope>
    <source>
        <strain evidence="2 3">CSB03KR</strain>
    </source>
</reference>
<keyword evidence="1" id="KW-1133">Transmembrane helix</keyword>
<name>A0A1E5IQT4_SHECO</name>
<dbReference type="EMBL" id="MCBT01000048">
    <property type="protein sequence ID" value="OEG72313.1"/>
    <property type="molecule type" value="Genomic_DNA"/>
</dbReference>
<dbReference type="AlphaFoldDB" id="A0A1E5IQT4"/>
<dbReference type="OrthoDB" id="9975793at2"/>
<dbReference type="Proteomes" id="UP000095230">
    <property type="component" value="Unassembled WGS sequence"/>
</dbReference>
<gene>
    <name evidence="2" type="ORF">BEL05_04870</name>
</gene>
<accession>A0A1E5IQT4</accession>
<comment type="caution">
    <text evidence="2">The sequence shown here is derived from an EMBL/GenBank/DDBJ whole genome shotgun (WGS) entry which is preliminary data.</text>
</comment>
<keyword evidence="1" id="KW-0812">Transmembrane</keyword>
<feature type="transmembrane region" description="Helical" evidence="1">
    <location>
        <begin position="12"/>
        <end position="30"/>
    </location>
</feature>